<sequence>MGDPKWVRVTDFDKIEEKKKKEKEMNSQDRNEKQNVRCDGKGKGRSSPMGIGKMMTSDSLLVACDIGCERVLRENAKKLKATCNGGFRTAPPEGPCELASSPL</sequence>
<evidence type="ECO:0000313" key="2">
    <source>
        <dbReference type="EMBL" id="CAK9181674.1"/>
    </source>
</evidence>
<proteinExistence type="predicted"/>
<dbReference type="EMBL" id="CAUOFW020008126">
    <property type="protein sequence ID" value="CAK9181674.1"/>
    <property type="molecule type" value="Genomic_DNA"/>
</dbReference>
<evidence type="ECO:0000256" key="1">
    <source>
        <dbReference type="SAM" id="MobiDB-lite"/>
    </source>
</evidence>
<feature type="region of interest" description="Disordered" evidence="1">
    <location>
        <begin position="17"/>
        <end position="53"/>
    </location>
</feature>
<gene>
    <name evidence="2" type="ORF">ILEXP_LOCUS51756</name>
</gene>
<keyword evidence="3" id="KW-1185">Reference proteome</keyword>
<organism evidence="2 3">
    <name type="scientific">Ilex paraguariensis</name>
    <name type="common">yerba mate</name>
    <dbReference type="NCBI Taxonomy" id="185542"/>
    <lineage>
        <taxon>Eukaryota</taxon>
        <taxon>Viridiplantae</taxon>
        <taxon>Streptophyta</taxon>
        <taxon>Embryophyta</taxon>
        <taxon>Tracheophyta</taxon>
        <taxon>Spermatophyta</taxon>
        <taxon>Magnoliopsida</taxon>
        <taxon>eudicotyledons</taxon>
        <taxon>Gunneridae</taxon>
        <taxon>Pentapetalae</taxon>
        <taxon>asterids</taxon>
        <taxon>campanulids</taxon>
        <taxon>Aquifoliales</taxon>
        <taxon>Aquifoliaceae</taxon>
        <taxon>Ilex</taxon>
    </lineage>
</organism>
<reference evidence="2 3" key="1">
    <citation type="submission" date="2024-02" db="EMBL/GenBank/DDBJ databases">
        <authorList>
            <person name="Vignale AGUSTIN F."/>
            <person name="Sosa J E."/>
            <person name="Modenutti C."/>
        </authorList>
    </citation>
    <scope>NUCLEOTIDE SEQUENCE [LARGE SCALE GENOMIC DNA]</scope>
</reference>
<dbReference type="Proteomes" id="UP001642360">
    <property type="component" value="Unassembled WGS sequence"/>
</dbReference>
<evidence type="ECO:0000313" key="3">
    <source>
        <dbReference type="Proteomes" id="UP001642360"/>
    </source>
</evidence>
<accession>A0ABC8UKY7</accession>
<protein>
    <submittedName>
        <fullName evidence="2">Uncharacterized protein</fullName>
    </submittedName>
</protein>
<feature type="compositionally biased region" description="Basic and acidic residues" evidence="1">
    <location>
        <begin position="17"/>
        <end position="42"/>
    </location>
</feature>
<name>A0ABC8UKY7_9AQUA</name>
<comment type="caution">
    <text evidence="2">The sequence shown here is derived from an EMBL/GenBank/DDBJ whole genome shotgun (WGS) entry which is preliminary data.</text>
</comment>
<dbReference type="AlphaFoldDB" id="A0ABC8UKY7"/>